<dbReference type="Pfam" id="PF03929">
    <property type="entry name" value="PepSY_TM"/>
    <property type="match status" value="1"/>
</dbReference>
<dbReference type="Proteomes" id="UP001500016">
    <property type="component" value="Unassembled WGS sequence"/>
</dbReference>
<protein>
    <submittedName>
        <fullName evidence="3">PepSY-associated TM helix domain-containing protein</fullName>
    </submittedName>
</protein>
<organism evidence="3 4">
    <name type="scientific">Streptomyces albiaxialis</name>
    <dbReference type="NCBI Taxonomy" id="329523"/>
    <lineage>
        <taxon>Bacteria</taxon>
        <taxon>Bacillati</taxon>
        <taxon>Actinomycetota</taxon>
        <taxon>Actinomycetes</taxon>
        <taxon>Kitasatosporales</taxon>
        <taxon>Streptomycetaceae</taxon>
        <taxon>Streptomyces</taxon>
    </lineage>
</organism>
<accession>A0ABP5HRU8</accession>
<gene>
    <name evidence="3" type="ORF">GCM10009801_44060</name>
</gene>
<feature type="region of interest" description="Disordered" evidence="1">
    <location>
        <begin position="1"/>
        <end position="33"/>
    </location>
</feature>
<evidence type="ECO:0000313" key="3">
    <source>
        <dbReference type="EMBL" id="GAA2083548.1"/>
    </source>
</evidence>
<keyword evidence="2" id="KW-0472">Membrane</keyword>
<feature type="transmembrane region" description="Helical" evidence="2">
    <location>
        <begin position="237"/>
        <end position="258"/>
    </location>
</feature>
<sequence>MTSTLAGVQREEPPAPPPGKDGAGGTGSTGSNGGTWRGLRRILLRAHFFAGVVIGPFLLVAAVTGLLYTVMPQVEQAVYRHELKVDPGSGRERAPLAEQIAAAEKSVPDGTLTEVRTGAGPDDSTRVVFEEPGLREGYTRTAFVNPYDREVLGTLETFGQWLPVRAWFDDLHRNLHLGDLGRNYSEIAASWLWVEVAGGLALWIGARRSRARLRRTLLPEPGAPAGRRRVRSWHGAVGLWAAAGLLGLSATGLTWSAYAGTTVDSLRSRFDSATPAVSTELPGTERRSAGGGGSERAGSERAGSDAAGFDGAVRAARGAGLGGVLEVTPPSGKGTAYTVKEDTRSWPVRQDSVAVDPDTGKVTATLRFDDYPVLAKLSRWGIDAHMGLLFGLPNQIALALLALALIAMILWGYRMWWLRRPGRAPAPGGWRHVPGKVLAPAAVAVALLAYWLPWFGIPLVLFLASDLALGAVRRRRAGDGGRDRTEVAA</sequence>
<feature type="compositionally biased region" description="Gly residues" evidence="1">
    <location>
        <begin position="21"/>
        <end position="33"/>
    </location>
</feature>
<dbReference type="PANTHER" id="PTHR34219">
    <property type="entry name" value="IRON-REGULATED INNER MEMBRANE PROTEIN-RELATED"/>
    <property type="match status" value="1"/>
</dbReference>
<dbReference type="EMBL" id="BAAAPE010000011">
    <property type="protein sequence ID" value="GAA2083548.1"/>
    <property type="molecule type" value="Genomic_DNA"/>
</dbReference>
<evidence type="ECO:0000313" key="4">
    <source>
        <dbReference type="Proteomes" id="UP001500016"/>
    </source>
</evidence>
<keyword evidence="4" id="KW-1185">Reference proteome</keyword>
<feature type="transmembrane region" description="Helical" evidence="2">
    <location>
        <begin position="437"/>
        <end position="464"/>
    </location>
</feature>
<name>A0ABP5HRU8_9ACTN</name>
<dbReference type="PANTHER" id="PTHR34219:SF1">
    <property type="entry name" value="PEPSY DOMAIN-CONTAINING PROTEIN"/>
    <property type="match status" value="1"/>
</dbReference>
<keyword evidence="2" id="KW-0812">Transmembrane</keyword>
<evidence type="ECO:0000256" key="1">
    <source>
        <dbReference type="SAM" id="MobiDB-lite"/>
    </source>
</evidence>
<feature type="transmembrane region" description="Helical" evidence="2">
    <location>
        <begin position="46"/>
        <end position="71"/>
    </location>
</feature>
<feature type="transmembrane region" description="Helical" evidence="2">
    <location>
        <begin position="187"/>
        <end position="206"/>
    </location>
</feature>
<feature type="transmembrane region" description="Helical" evidence="2">
    <location>
        <begin position="396"/>
        <end position="416"/>
    </location>
</feature>
<comment type="caution">
    <text evidence="3">The sequence shown here is derived from an EMBL/GenBank/DDBJ whole genome shotgun (WGS) entry which is preliminary data.</text>
</comment>
<dbReference type="RefSeq" id="WP_344530757.1">
    <property type="nucleotide sequence ID" value="NZ_BAAAPE010000011.1"/>
</dbReference>
<reference evidence="4" key="1">
    <citation type="journal article" date="2019" name="Int. J. Syst. Evol. Microbiol.">
        <title>The Global Catalogue of Microorganisms (GCM) 10K type strain sequencing project: providing services to taxonomists for standard genome sequencing and annotation.</title>
        <authorList>
            <consortium name="The Broad Institute Genomics Platform"/>
            <consortium name="The Broad Institute Genome Sequencing Center for Infectious Disease"/>
            <person name="Wu L."/>
            <person name="Ma J."/>
        </authorList>
    </citation>
    <scope>NUCLEOTIDE SEQUENCE [LARGE SCALE GENOMIC DNA]</scope>
    <source>
        <strain evidence="4">JCM 15478</strain>
    </source>
</reference>
<feature type="region of interest" description="Disordered" evidence="1">
    <location>
        <begin position="274"/>
        <end position="305"/>
    </location>
</feature>
<keyword evidence="2" id="KW-1133">Transmembrane helix</keyword>
<proteinExistence type="predicted"/>
<dbReference type="InterPro" id="IPR005625">
    <property type="entry name" value="PepSY-ass_TM"/>
</dbReference>
<evidence type="ECO:0000256" key="2">
    <source>
        <dbReference type="SAM" id="Phobius"/>
    </source>
</evidence>